<proteinExistence type="predicted"/>
<sequence length="680" mass="73835">MKADRDQPRPEDPEPSASKGRRPLTREETVQYLAALDPDDYAEERTAAAKELTMSLNALDKAVKAERRRQRQARWDKAAPAGLAKGHENRDGFVWFEGDDGWIKICSDIRVEARLLDSQGSNPALLLSAPHGSGRREALLSEALIVRDANKAAARLVEALNVSIHSPNRDALAAVYPPPPVAEGHYLDRTGWFLDDNGRPRAFALPSRVIFDQAGPERFCLDGISHDGSFRQRGSLEQWKQRVAGAIARNPVLVMAVATFLAAPLIPLLRSGSIANLILHIVDQTSTGKTTALKVASSVWGPPDRYLRHWRSTGNGVESLAASRAHTGLALDEVAQLDPDQVSVAIYMLSSGQGKSRSDVDGALRSLREWETFILSTGEKTLREHAAVRRANRRPQSLDPGTDARLIDVESAVVTDHDGFASSKSYVDHLAEMASTFHGTAGPAVAAWLLTDNVDAARERLAAHLAAWNRLIGHDLSPRAVHQARRIAASLGQLAALGAVAAEALELPWGDGDPGMAVLEAARYVLSGRLQATRGGEIMPSVVEDVDALRSWIVRNQDNFAGVPAGQYPGPLSGLDRSAYADVTFGRGLKGWFNYEGEALISISILPDALKDDGWTPERLRVALGHLRESGLLITGSDRARLTVKQKSKLHGKGRRKGIWVYQIRADFLNVDDGDEGAGT</sequence>
<feature type="domain" description="DUF927" evidence="2">
    <location>
        <begin position="103"/>
        <end position="367"/>
    </location>
</feature>
<dbReference type="Pfam" id="PF06048">
    <property type="entry name" value="DUF927"/>
    <property type="match status" value="1"/>
</dbReference>
<name>A0A1B2EKW3_9HYPH</name>
<accession>A0A1B2EKW3</accession>
<dbReference type="AlphaFoldDB" id="A0A1B2EKW3"/>
<evidence type="ECO:0000259" key="2">
    <source>
        <dbReference type="Pfam" id="PF06048"/>
    </source>
</evidence>
<dbReference type="KEGG" id="moc:BB934_22360"/>
<gene>
    <name evidence="3" type="ORF">BB934_22360</name>
</gene>
<reference evidence="3" key="1">
    <citation type="submission" date="2016-07" db="EMBL/GenBank/DDBJ databases">
        <title>Microvirga ossetica sp. nov. a new species of rhizobia isolated from root nodules of the legume species Vicia alpestris Steven originated from North Ossetia region in the Caucasus.</title>
        <authorList>
            <person name="Safronova V.I."/>
            <person name="Kuznetsova I.G."/>
            <person name="Sazanova A.L."/>
            <person name="Belimov A."/>
            <person name="Andronov E."/>
            <person name="Osledkin Y.S."/>
            <person name="Onishchuk O.P."/>
            <person name="Kurchak O.N."/>
            <person name="Shaposhnikov A.I."/>
            <person name="Willems A."/>
            <person name="Tikhonovich I.A."/>
        </authorList>
    </citation>
    <scope>NUCLEOTIDE SEQUENCE [LARGE SCALE GENOMIC DNA]</scope>
    <source>
        <strain evidence="3">V5/3M</strain>
    </source>
</reference>
<dbReference type="EMBL" id="CP016616">
    <property type="protein sequence ID" value="ANY80633.1"/>
    <property type="molecule type" value="Genomic_DNA"/>
</dbReference>
<dbReference type="OrthoDB" id="9811157at2"/>
<organism evidence="3">
    <name type="scientific">Microvirga ossetica</name>
    <dbReference type="NCBI Taxonomy" id="1882682"/>
    <lineage>
        <taxon>Bacteria</taxon>
        <taxon>Pseudomonadati</taxon>
        <taxon>Pseudomonadota</taxon>
        <taxon>Alphaproteobacteria</taxon>
        <taxon>Hyphomicrobiales</taxon>
        <taxon>Methylobacteriaceae</taxon>
        <taxon>Microvirga</taxon>
    </lineage>
</organism>
<protein>
    <recommendedName>
        <fullName evidence="2">DUF927 domain-containing protein</fullName>
    </recommendedName>
</protein>
<dbReference type="InterPro" id="IPR009270">
    <property type="entry name" value="DUF927"/>
</dbReference>
<feature type="region of interest" description="Disordered" evidence="1">
    <location>
        <begin position="1"/>
        <end position="26"/>
    </location>
</feature>
<evidence type="ECO:0000256" key="1">
    <source>
        <dbReference type="SAM" id="MobiDB-lite"/>
    </source>
</evidence>
<evidence type="ECO:0000313" key="3">
    <source>
        <dbReference type="EMBL" id="ANY80633.1"/>
    </source>
</evidence>
<feature type="compositionally biased region" description="Basic and acidic residues" evidence="1">
    <location>
        <begin position="1"/>
        <end position="12"/>
    </location>
</feature>
<dbReference type="RefSeq" id="WP_099511667.1">
    <property type="nucleotide sequence ID" value="NZ_CP016616.1"/>
</dbReference>